<keyword evidence="3" id="KW-1185">Reference proteome</keyword>
<organism evidence="2 3">
    <name type="scientific">Heterodera schachtii</name>
    <name type="common">Sugarbeet cyst nematode worm</name>
    <name type="synonym">Tylenchus schachtii</name>
    <dbReference type="NCBI Taxonomy" id="97005"/>
    <lineage>
        <taxon>Eukaryota</taxon>
        <taxon>Metazoa</taxon>
        <taxon>Ecdysozoa</taxon>
        <taxon>Nematoda</taxon>
        <taxon>Chromadorea</taxon>
        <taxon>Rhabditida</taxon>
        <taxon>Tylenchina</taxon>
        <taxon>Tylenchomorpha</taxon>
        <taxon>Tylenchoidea</taxon>
        <taxon>Heteroderidae</taxon>
        <taxon>Heteroderinae</taxon>
        <taxon>Heterodera</taxon>
    </lineage>
</organism>
<evidence type="ECO:0000313" key="3">
    <source>
        <dbReference type="Proteomes" id="UP001620645"/>
    </source>
</evidence>
<keyword evidence="1" id="KW-0472">Membrane</keyword>
<sequence length="200" mass="22845">MAPKNGKELTSNWDQFCDFTSLVGFRLLHSNQPLWVRIVAASVMFLCSFFICFQSLYFWDKFRQSAGQRIATVTETEGQPMRQPRFLVCVGQQSGSLLRSRGESVDFRQLVYNYQMEEKLRPDFIKQLQNEMALVNKFLNSSANSSTNVLQSAGIALSKNIHLLVEIGTALRFDYANFTLPKTPDEMQGKSEGMSRKLFT</sequence>
<keyword evidence="1" id="KW-0812">Transmembrane</keyword>
<dbReference type="Proteomes" id="UP001620645">
    <property type="component" value="Unassembled WGS sequence"/>
</dbReference>
<dbReference type="EMBL" id="JBICCN010000427">
    <property type="protein sequence ID" value="KAL3069719.1"/>
    <property type="molecule type" value="Genomic_DNA"/>
</dbReference>
<feature type="transmembrane region" description="Helical" evidence="1">
    <location>
        <begin position="34"/>
        <end position="59"/>
    </location>
</feature>
<keyword evidence="1" id="KW-1133">Transmembrane helix</keyword>
<protein>
    <submittedName>
        <fullName evidence="2">Uncharacterized protein</fullName>
    </submittedName>
</protein>
<proteinExistence type="predicted"/>
<evidence type="ECO:0000313" key="2">
    <source>
        <dbReference type="EMBL" id="KAL3069719.1"/>
    </source>
</evidence>
<comment type="caution">
    <text evidence="2">The sequence shown here is derived from an EMBL/GenBank/DDBJ whole genome shotgun (WGS) entry which is preliminary data.</text>
</comment>
<reference evidence="2 3" key="1">
    <citation type="submission" date="2024-10" db="EMBL/GenBank/DDBJ databases">
        <authorList>
            <person name="Kim D."/>
        </authorList>
    </citation>
    <scope>NUCLEOTIDE SEQUENCE [LARGE SCALE GENOMIC DNA]</scope>
    <source>
        <strain evidence="2">Taebaek</strain>
    </source>
</reference>
<accession>A0ABD2HPR9</accession>
<evidence type="ECO:0000256" key="1">
    <source>
        <dbReference type="SAM" id="Phobius"/>
    </source>
</evidence>
<name>A0ABD2HPR9_HETSC</name>
<gene>
    <name evidence="2" type="ORF">niasHS_015953</name>
</gene>
<dbReference type="AlphaFoldDB" id="A0ABD2HPR9"/>